<sequence length="114" mass="12874">MTSLSDTQSLLSFPTTRNPLPPTHLLCSVPWITRSSQLSNTDSDKSTQERGRWRVFVVRVSISITTQPPPTPALSSILTSVRQFKNEHLLISPTHPTTLTRIRLPKLFPTHEMN</sequence>
<protein>
    <submittedName>
        <fullName evidence="2">Uncharacterized protein</fullName>
    </submittedName>
</protein>
<keyword evidence="3" id="KW-1185">Reference proteome</keyword>
<gene>
    <name evidence="2" type="ORF">BLNAU_4732</name>
</gene>
<comment type="caution">
    <text evidence="2">The sequence shown here is derived from an EMBL/GenBank/DDBJ whole genome shotgun (WGS) entry which is preliminary data.</text>
</comment>
<accession>A0ABQ9Y918</accession>
<evidence type="ECO:0000256" key="1">
    <source>
        <dbReference type="SAM" id="MobiDB-lite"/>
    </source>
</evidence>
<evidence type="ECO:0000313" key="3">
    <source>
        <dbReference type="Proteomes" id="UP001281761"/>
    </source>
</evidence>
<dbReference type="EMBL" id="JARBJD010000024">
    <property type="protein sequence ID" value="KAK2960179.1"/>
    <property type="molecule type" value="Genomic_DNA"/>
</dbReference>
<feature type="region of interest" description="Disordered" evidence="1">
    <location>
        <begin position="1"/>
        <end position="22"/>
    </location>
</feature>
<name>A0ABQ9Y918_9EUKA</name>
<proteinExistence type="predicted"/>
<evidence type="ECO:0000313" key="2">
    <source>
        <dbReference type="EMBL" id="KAK2960179.1"/>
    </source>
</evidence>
<feature type="compositionally biased region" description="Polar residues" evidence="1">
    <location>
        <begin position="1"/>
        <end position="18"/>
    </location>
</feature>
<organism evidence="2 3">
    <name type="scientific">Blattamonas nauphoetae</name>
    <dbReference type="NCBI Taxonomy" id="2049346"/>
    <lineage>
        <taxon>Eukaryota</taxon>
        <taxon>Metamonada</taxon>
        <taxon>Preaxostyla</taxon>
        <taxon>Oxymonadida</taxon>
        <taxon>Blattamonas</taxon>
    </lineage>
</organism>
<dbReference type="Proteomes" id="UP001281761">
    <property type="component" value="Unassembled WGS sequence"/>
</dbReference>
<reference evidence="2 3" key="1">
    <citation type="journal article" date="2022" name="bioRxiv">
        <title>Genomics of Preaxostyla Flagellates Illuminates Evolutionary Transitions and the Path Towards Mitochondrial Loss.</title>
        <authorList>
            <person name="Novak L.V.F."/>
            <person name="Treitli S.C."/>
            <person name="Pyrih J."/>
            <person name="Halakuc P."/>
            <person name="Pipaliya S.V."/>
            <person name="Vacek V."/>
            <person name="Brzon O."/>
            <person name="Soukal P."/>
            <person name="Eme L."/>
            <person name="Dacks J.B."/>
            <person name="Karnkowska A."/>
            <person name="Elias M."/>
            <person name="Hampl V."/>
        </authorList>
    </citation>
    <scope>NUCLEOTIDE SEQUENCE [LARGE SCALE GENOMIC DNA]</scope>
    <source>
        <strain evidence="2">NAU3</strain>
        <tissue evidence="2">Gut</tissue>
    </source>
</reference>